<reference evidence="5" key="2">
    <citation type="submission" date="2021-04" db="EMBL/GenBank/DDBJ databases">
        <authorList>
            <person name="Gilroy R."/>
        </authorList>
    </citation>
    <scope>NUCLEOTIDE SEQUENCE</scope>
    <source>
        <strain evidence="5">ChiBcec1-1630</strain>
    </source>
</reference>
<accession>A0A9D2QKS3</accession>
<name>A0A9D2QKS3_9FIRM</name>
<dbReference type="InterPro" id="IPR023296">
    <property type="entry name" value="Glyco_hydro_beta-prop_sf"/>
</dbReference>
<proteinExistence type="inferred from homology"/>
<organism evidence="5 6">
    <name type="scientific">Candidatus Eisenbergiella intestinigallinarum</name>
    <dbReference type="NCBI Taxonomy" id="2838549"/>
    <lineage>
        <taxon>Bacteria</taxon>
        <taxon>Bacillati</taxon>
        <taxon>Bacillota</taxon>
        <taxon>Clostridia</taxon>
        <taxon>Lachnospirales</taxon>
        <taxon>Lachnospiraceae</taxon>
        <taxon>Eisenbergiella</taxon>
    </lineage>
</organism>
<comment type="caution">
    <text evidence="5">The sequence shown here is derived from an EMBL/GenBank/DDBJ whole genome shotgun (WGS) entry which is preliminary data.</text>
</comment>
<evidence type="ECO:0000313" key="5">
    <source>
        <dbReference type="EMBL" id="HJC87877.1"/>
    </source>
</evidence>
<evidence type="ECO:0000256" key="2">
    <source>
        <dbReference type="ARBA" id="ARBA00022801"/>
    </source>
</evidence>
<keyword evidence="3 4" id="KW-0326">Glycosidase</keyword>
<reference evidence="5" key="1">
    <citation type="journal article" date="2021" name="PeerJ">
        <title>Extensive microbial diversity within the chicken gut microbiome revealed by metagenomics and culture.</title>
        <authorList>
            <person name="Gilroy R."/>
            <person name="Ravi A."/>
            <person name="Getino M."/>
            <person name="Pursley I."/>
            <person name="Horton D.L."/>
            <person name="Alikhan N.F."/>
            <person name="Baker D."/>
            <person name="Gharbi K."/>
            <person name="Hall N."/>
            <person name="Watson M."/>
            <person name="Adriaenssens E.M."/>
            <person name="Foster-Nyarko E."/>
            <person name="Jarju S."/>
            <person name="Secka A."/>
            <person name="Antonio M."/>
            <person name="Oren A."/>
            <person name="Chaudhuri R.R."/>
            <person name="La Ragione R."/>
            <person name="Hildebrand F."/>
            <person name="Pallen M.J."/>
        </authorList>
    </citation>
    <scope>NUCLEOTIDE SEQUENCE</scope>
    <source>
        <strain evidence="5">ChiBcec1-1630</strain>
    </source>
</reference>
<keyword evidence="2 4" id="KW-0378">Hydrolase</keyword>
<sequence>MEGFCTGTRAGWEKYEENPVLGGRYGVCFDICVLEKDGGYRMYFSWRTRKSIAVTDSRDGFSWSEPEICIAPRPTPQGWEDDLNRPAVVYRDGLYHMWYTGQFHPGNADGTSHIFYATSEDGVHFQRKQDDPVLLPEEDWEKSSLMCPDVMWEEEEGLYKMWYSGGEQYEPNAIGYAVSRDGIHWEKAEKNPVFQAEPAHLWERHKAAGCHVVKENGSYLMFYIGYQNEDYAQIGMARSRDGVTGWERHPENPIIAPDPGRWDGEACYKPFVIYDGEKWLLWYNGRQGAVEQIGVAVHRGRDLGFEKSR</sequence>
<evidence type="ECO:0000313" key="6">
    <source>
        <dbReference type="Proteomes" id="UP000823922"/>
    </source>
</evidence>
<dbReference type="Pfam" id="PF04616">
    <property type="entry name" value="Glyco_hydro_43"/>
    <property type="match status" value="1"/>
</dbReference>
<dbReference type="InterPro" id="IPR006710">
    <property type="entry name" value="Glyco_hydro_43"/>
</dbReference>
<comment type="similarity">
    <text evidence="1 4">Belongs to the glycosyl hydrolase 43 family.</text>
</comment>
<evidence type="ECO:0000256" key="4">
    <source>
        <dbReference type="RuleBase" id="RU361187"/>
    </source>
</evidence>
<dbReference type="AlphaFoldDB" id="A0A9D2QKS3"/>
<dbReference type="PANTHER" id="PTHR35279:SF1">
    <property type="entry name" value="ARABINANASE_LEVANSUCRASE_INVERTASE"/>
    <property type="match status" value="1"/>
</dbReference>
<dbReference type="GO" id="GO:0004553">
    <property type="term" value="F:hydrolase activity, hydrolyzing O-glycosyl compounds"/>
    <property type="evidence" value="ECO:0007669"/>
    <property type="project" value="InterPro"/>
</dbReference>
<dbReference type="GO" id="GO:0005975">
    <property type="term" value="P:carbohydrate metabolic process"/>
    <property type="evidence" value="ECO:0007669"/>
    <property type="project" value="InterPro"/>
</dbReference>
<dbReference type="SUPFAM" id="SSF75005">
    <property type="entry name" value="Arabinanase/levansucrase/invertase"/>
    <property type="match status" value="1"/>
</dbReference>
<dbReference type="PANTHER" id="PTHR35279">
    <property type="match status" value="1"/>
</dbReference>
<dbReference type="EMBL" id="DWVS01000193">
    <property type="protein sequence ID" value="HJC87877.1"/>
    <property type="molecule type" value="Genomic_DNA"/>
</dbReference>
<dbReference type="Proteomes" id="UP000823922">
    <property type="component" value="Unassembled WGS sequence"/>
</dbReference>
<dbReference type="Gene3D" id="2.115.10.20">
    <property type="entry name" value="Glycosyl hydrolase domain, family 43"/>
    <property type="match status" value="2"/>
</dbReference>
<gene>
    <name evidence="5" type="ORF">H9926_07680</name>
</gene>
<protein>
    <submittedName>
        <fullName evidence="5">Family 43 glycosylhydrolase</fullName>
    </submittedName>
</protein>
<evidence type="ECO:0000256" key="1">
    <source>
        <dbReference type="ARBA" id="ARBA00009865"/>
    </source>
</evidence>
<evidence type="ECO:0000256" key="3">
    <source>
        <dbReference type="ARBA" id="ARBA00023295"/>
    </source>
</evidence>